<accession>A0A834XJE3</accession>
<reference evidence="1 2" key="1">
    <citation type="submission" date="2020-08" db="EMBL/GenBank/DDBJ databases">
        <title>Aphidius gifuensis genome sequencing and assembly.</title>
        <authorList>
            <person name="Du Z."/>
        </authorList>
    </citation>
    <scope>NUCLEOTIDE SEQUENCE [LARGE SCALE GENOMIC DNA]</scope>
    <source>
        <strain evidence="1">YNYX2018</strain>
        <tissue evidence="1">Adults</tissue>
    </source>
</reference>
<evidence type="ECO:0000313" key="1">
    <source>
        <dbReference type="EMBL" id="KAF7987143.1"/>
    </source>
</evidence>
<gene>
    <name evidence="1" type="ORF">HCN44_001788</name>
</gene>
<protein>
    <submittedName>
        <fullName evidence="1">Uncharacterized protein</fullName>
    </submittedName>
</protein>
<sequence length="264" mass="30526">MSQKVLNKKKNWIPKKYQIIEWILPGPKPATRKVDIVPLDWIIVDSRAGKNIIKSYYPPHPYTDVDILIINGAEYDKSWPKPVSINVVGEASTYDEALIHWEKINEQKERAQHLTDFIQKSKIKDKEKEIAQKQKELLASQGRQKNTNKKKRGISILLDDDDNGSENLNIDEFNNQDIIKNINQNSYSKDEDSEIQANSSSETLKNQFGFSSSKILTCIGDCIMKASDWDNHRSLQKKKETKRLSLAEYIQNKNVNEEELHDDQ</sequence>
<organism evidence="1 2">
    <name type="scientific">Aphidius gifuensis</name>
    <name type="common">Parasitoid wasp</name>
    <dbReference type="NCBI Taxonomy" id="684658"/>
    <lineage>
        <taxon>Eukaryota</taxon>
        <taxon>Metazoa</taxon>
        <taxon>Ecdysozoa</taxon>
        <taxon>Arthropoda</taxon>
        <taxon>Hexapoda</taxon>
        <taxon>Insecta</taxon>
        <taxon>Pterygota</taxon>
        <taxon>Neoptera</taxon>
        <taxon>Endopterygota</taxon>
        <taxon>Hymenoptera</taxon>
        <taxon>Apocrita</taxon>
        <taxon>Ichneumonoidea</taxon>
        <taxon>Braconidae</taxon>
        <taxon>Aphidiinae</taxon>
        <taxon>Aphidius</taxon>
    </lineage>
</organism>
<keyword evidence="2" id="KW-1185">Reference proteome</keyword>
<dbReference type="EMBL" id="JACMRX010000019">
    <property type="protein sequence ID" value="KAF7987143.1"/>
    <property type="molecule type" value="Genomic_DNA"/>
</dbReference>
<dbReference type="AlphaFoldDB" id="A0A834XJE3"/>
<comment type="caution">
    <text evidence="1">The sequence shown here is derived from an EMBL/GenBank/DDBJ whole genome shotgun (WGS) entry which is preliminary data.</text>
</comment>
<dbReference type="Proteomes" id="UP000639338">
    <property type="component" value="Unassembled WGS sequence"/>
</dbReference>
<name>A0A834XJE3_APHGI</name>
<dbReference type="OrthoDB" id="7701369at2759"/>
<evidence type="ECO:0000313" key="2">
    <source>
        <dbReference type="Proteomes" id="UP000639338"/>
    </source>
</evidence>
<proteinExistence type="predicted"/>